<gene>
    <name evidence="2" type="ORF">FVW59_00445</name>
</gene>
<dbReference type="Proteomes" id="UP000321933">
    <property type="component" value="Unassembled WGS sequence"/>
</dbReference>
<feature type="transmembrane region" description="Helical" evidence="1">
    <location>
        <begin position="12"/>
        <end position="31"/>
    </location>
</feature>
<feature type="transmembrane region" description="Helical" evidence="1">
    <location>
        <begin position="327"/>
        <end position="345"/>
    </location>
</feature>
<keyword evidence="1" id="KW-1133">Transmembrane helix</keyword>
<reference evidence="2 3" key="1">
    <citation type="submission" date="2019-08" db="EMBL/GenBank/DDBJ databases">
        <title>Parahaliea maris sp. nov., isolated from the surface seawater.</title>
        <authorList>
            <person name="Liu Y."/>
        </authorList>
    </citation>
    <scope>NUCLEOTIDE SEQUENCE [LARGE SCALE GENOMIC DNA]</scope>
    <source>
        <strain evidence="2 3">S2-26</strain>
    </source>
</reference>
<keyword evidence="3" id="KW-1185">Reference proteome</keyword>
<dbReference type="EMBL" id="VRYZ01000001">
    <property type="protein sequence ID" value="TXS94425.1"/>
    <property type="molecule type" value="Genomic_DNA"/>
</dbReference>
<comment type="caution">
    <text evidence="2">The sequence shown here is derived from an EMBL/GenBank/DDBJ whole genome shotgun (WGS) entry which is preliminary data.</text>
</comment>
<organism evidence="2 3">
    <name type="scientific">Parahaliea aestuarii</name>
    <dbReference type="NCBI Taxonomy" id="1852021"/>
    <lineage>
        <taxon>Bacteria</taxon>
        <taxon>Pseudomonadati</taxon>
        <taxon>Pseudomonadota</taxon>
        <taxon>Gammaproteobacteria</taxon>
        <taxon>Cellvibrionales</taxon>
        <taxon>Halieaceae</taxon>
        <taxon>Parahaliea</taxon>
    </lineage>
</organism>
<dbReference type="OrthoDB" id="9786218at2"/>
<protein>
    <recommendedName>
        <fullName evidence="4">Glycosyltransferase RgtA/B/C/D-like domain-containing protein</fullName>
    </recommendedName>
</protein>
<feature type="transmembrane region" description="Helical" evidence="1">
    <location>
        <begin position="163"/>
        <end position="187"/>
    </location>
</feature>
<feature type="transmembrane region" description="Helical" evidence="1">
    <location>
        <begin position="139"/>
        <end position="156"/>
    </location>
</feature>
<keyword evidence="1" id="KW-0472">Membrane</keyword>
<proteinExistence type="predicted"/>
<evidence type="ECO:0008006" key="4">
    <source>
        <dbReference type="Google" id="ProtNLM"/>
    </source>
</evidence>
<accession>A0A5C9A0N0</accession>
<feature type="transmembrane region" description="Helical" evidence="1">
    <location>
        <begin position="116"/>
        <end position="133"/>
    </location>
</feature>
<sequence>MTESGRPSWQSACWYLVGALLFLGFGFTEMAGSDLWWHLAGGREILEQGTLWLRDTWSYSAAGERWRNHEWLSDLVFYGWYQLFGLHSLVYWKWLLVIACFGLLQALLVRLSGAQPAALLLSVLALAVAAPFIDMRPHLYSLLAFVVLLHLGVRRAPFWQFALLFLLWVNLHGGFMLGLLVLPFLLFPFRQSSWAAVWRVALWELGCIAVCMLNPDGAKVVIYPLTYALQAESPFRQIAEWLPPWMPGGIQSPLFFWCLPLLPLALLGYCLPLLRRQVHLPWWSLGVALLTLAMALTSRRFIPLFAIALAVFAAPLLGVLLGRLRAGLQWTLLGALLLVALLRLAPYPLQAAPAFHYLTAEYSYPHLTVDVLQRNRVQGRVFAYYNWGGFLHWRSDGALSVYIDGRANTLYGDAVYLNYVSVLRGDPGWIDIVEQSGAEYFLWPARLAGGAHKAKELLASGRWKRVYSSSSAILLARQEVPVQLSVGVPADSPWWQLSEGWRFLLQGDADRAQRNARAVLEKYSYHQGACNLLGATLREVGDEAGAARNLADCRAQFPSVFLR</sequence>
<keyword evidence="1" id="KW-0812">Transmembrane</keyword>
<evidence type="ECO:0000256" key="1">
    <source>
        <dbReference type="SAM" id="Phobius"/>
    </source>
</evidence>
<feature type="transmembrane region" description="Helical" evidence="1">
    <location>
        <begin position="280"/>
        <end position="297"/>
    </location>
</feature>
<evidence type="ECO:0000313" key="3">
    <source>
        <dbReference type="Proteomes" id="UP000321933"/>
    </source>
</evidence>
<feature type="transmembrane region" description="Helical" evidence="1">
    <location>
        <begin position="254"/>
        <end position="274"/>
    </location>
</feature>
<feature type="transmembrane region" description="Helical" evidence="1">
    <location>
        <begin position="91"/>
        <end position="109"/>
    </location>
</feature>
<name>A0A5C9A0N0_9GAMM</name>
<dbReference type="RefSeq" id="WP_148062281.1">
    <property type="nucleotide sequence ID" value="NZ_VRYZ01000001.1"/>
</dbReference>
<dbReference type="AlphaFoldDB" id="A0A5C9A0N0"/>
<evidence type="ECO:0000313" key="2">
    <source>
        <dbReference type="EMBL" id="TXS94425.1"/>
    </source>
</evidence>
<feature type="transmembrane region" description="Helical" evidence="1">
    <location>
        <begin position="304"/>
        <end position="321"/>
    </location>
</feature>